<dbReference type="InterPro" id="IPR001228">
    <property type="entry name" value="IspD"/>
</dbReference>
<dbReference type="SUPFAM" id="SSF53448">
    <property type="entry name" value="Nucleotide-diphospho-sugar transferases"/>
    <property type="match status" value="1"/>
</dbReference>
<evidence type="ECO:0000313" key="6">
    <source>
        <dbReference type="Proteomes" id="UP000824160"/>
    </source>
</evidence>
<sequence>MVTAIILAAGSSSRMGGVNKQFLEVGGTPVLLRSVQAFLWVKRIEEILVVCRREDWEEVDNLLRGLPKVRVVPAGGATRQQSVENALGYVYPLSDVVAIHDGARPLVRPDDIEKTLDAAEKTGGAVLGVMVKDTIKQVKDGMIQSTPDRSVLFSAQTPQVFRLEDYRKAMEQAKTEGWDMTDDAQLFERMGLPVAAVVGHYDNIKITTPEDVPAAEAMLALQPEWELPEVWDE</sequence>
<dbReference type="InterPro" id="IPR029044">
    <property type="entry name" value="Nucleotide-diphossugar_trans"/>
</dbReference>
<comment type="function">
    <text evidence="4">Catalyzes the formation of 4-diphosphocytidyl-2-C-methyl-D-erythritol from CTP and 2-C-methyl-D-erythritol 4-phosphate (MEP).</text>
</comment>
<name>A0A9D1KRC7_9FIRM</name>
<keyword evidence="1 4" id="KW-0808">Transferase</keyword>
<gene>
    <name evidence="4 5" type="primary">ispD</name>
    <name evidence="5" type="ORF">IAC43_03010</name>
</gene>
<feature type="site" description="Transition state stabilizer" evidence="4">
    <location>
        <position position="14"/>
    </location>
</feature>
<keyword evidence="2 4" id="KW-0548">Nucleotidyltransferase</keyword>
<dbReference type="GO" id="GO:0050518">
    <property type="term" value="F:2-C-methyl-D-erythritol 4-phosphate cytidylyltransferase activity"/>
    <property type="evidence" value="ECO:0007669"/>
    <property type="project" value="UniProtKB-UniRule"/>
</dbReference>
<evidence type="ECO:0000256" key="1">
    <source>
        <dbReference type="ARBA" id="ARBA00022679"/>
    </source>
</evidence>
<comment type="pathway">
    <text evidence="4">Isoprenoid biosynthesis; isopentenyl diphosphate biosynthesis via DXP pathway; isopentenyl diphosphate from 1-deoxy-D-xylulose 5-phosphate: step 2/6.</text>
</comment>
<evidence type="ECO:0000256" key="3">
    <source>
        <dbReference type="ARBA" id="ARBA00023229"/>
    </source>
</evidence>
<dbReference type="HAMAP" id="MF_00108">
    <property type="entry name" value="IspD"/>
    <property type="match status" value="1"/>
</dbReference>
<dbReference type="PANTHER" id="PTHR32125:SF4">
    <property type="entry name" value="2-C-METHYL-D-ERYTHRITOL 4-PHOSPHATE CYTIDYLYLTRANSFERASE, CHLOROPLASTIC"/>
    <property type="match status" value="1"/>
</dbReference>
<dbReference type="PANTHER" id="PTHR32125">
    <property type="entry name" value="2-C-METHYL-D-ERYTHRITOL 4-PHOSPHATE CYTIDYLYLTRANSFERASE, CHLOROPLASTIC"/>
    <property type="match status" value="1"/>
</dbReference>
<dbReference type="NCBIfam" id="TIGR00453">
    <property type="entry name" value="ispD"/>
    <property type="match status" value="1"/>
</dbReference>
<dbReference type="Pfam" id="PF01128">
    <property type="entry name" value="IspD"/>
    <property type="match status" value="1"/>
</dbReference>
<comment type="catalytic activity">
    <reaction evidence="4">
        <text>2-C-methyl-D-erythritol 4-phosphate + CTP + H(+) = 4-CDP-2-C-methyl-D-erythritol + diphosphate</text>
        <dbReference type="Rhea" id="RHEA:13429"/>
        <dbReference type="ChEBI" id="CHEBI:15378"/>
        <dbReference type="ChEBI" id="CHEBI:33019"/>
        <dbReference type="ChEBI" id="CHEBI:37563"/>
        <dbReference type="ChEBI" id="CHEBI:57823"/>
        <dbReference type="ChEBI" id="CHEBI:58262"/>
        <dbReference type="EC" id="2.7.7.60"/>
    </reaction>
</comment>
<proteinExistence type="inferred from homology"/>
<dbReference type="GO" id="GO:0019288">
    <property type="term" value="P:isopentenyl diphosphate biosynthetic process, methylerythritol 4-phosphate pathway"/>
    <property type="evidence" value="ECO:0007669"/>
    <property type="project" value="UniProtKB-UniRule"/>
</dbReference>
<dbReference type="EC" id="2.7.7.60" evidence="4"/>
<feature type="site" description="Transition state stabilizer" evidence="4">
    <location>
        <position position="20"/>
    </location>
</feature>
<dbReference type="InterPro" id="IPR034683">
    <property type="entry name" value="IspD/TarI"/>
</dbReference>
<dbReference type="InterPro" id="IPR050088">
    <property type="entry name" value="IspD/TarI_cytidylyltransf_bact"/>
</dbReference>
<reference evidence="5" key="2">
    <citation type="journal article" date="2021" name="PeerJ">
        <title>Extensive microbial diversity within the chicken gut microbiome revealed by metagenomics and culture.</title>
        <authorList>
            <person name="Gilroy R."/>
            <person name="Ravi A."/>
            <person name="Getino M."/>
            <person name="Pursley I."/>
            <person name="Horton D.L."/>
            <person name="Alikhan N.F."/>
            <person name="Baker D."/>
            <person name="Gharbi K."/>
            <person name="Hall N."/>
            <person name="Watson M."/>
            <person name="Adriaenssens E.M."/>
            <person name="Foster-Nyarko E."/>
            <person name="Jarju S."/>
            <person name="Secka A."/>
            <person name="Antonio M."/>
            <person name="Oren A."/>
            <person name="Chaudhuri R.R."/>
            <person name="La Ragione R."/>
            <person name="Hildebrand F."/>
            <person name="Pallen M.J."/>
        </authorList>
    </citation>
    <scope>NUCLEOTIDE SEQUENCE</scope>
    <source>
        <strain evidence="5">ChiBcec7-5410</strain>
    </source>
</reference>
<dbReference type="Proteomes" id="UP000824160">
    <property type="component" value="Unassembled WGS sequence"/>
</dbReference>
<evidence type="ECO:0000256" key="2">
    <source>
        <dbReference type="ARBA" id="ARBA00022695"/>
    </source>
</evidence>
<evidence type="ECO:0000256" key="4">
    <source>
        <dbReference type="HAMAP-Rule" id="MF_00108"/>
    </source>
</evidence>
<accession>A0A9D1KRC7</accession>
<keyword evidence="3 4" id="KW-0414">Isoprene biosynthesis</keyword>
<evidence type="ECO:0000313" key="5">
    <source>
        <dbReference type="EMBL" id="HIT94134.1"/>
    </source>
</evidence>
<comment type="similarity">
    <text evidence="4">Belongs to the IspD/TarI cytidylyltransferase family. IspD subfamily.</text>
</comment>
<dbReference type="AlphaFoldDB" id="A0A9D1KRC7"/>
<dbReference type="FunFam" id="3.90.550.10:FF:000003">
    <property type="entry name" value="2-C-methyl-D-erythritol 4-phosphate cytidylyltransferase"/>
    <property type="match status" value="1"/>
</dbReference>
<feature type="site" description="Positions MEP for the nucleophilic attack" evidence="4">
    <location>
        <position position="149"/>
    </location>
</feature>
<protein>
    <recommendedName>
        <fullName evidence="4">2-C-methyl-D-erythritol 4-phosphate cytidylyltransferase</fullName>
        <ecNumber evidence="4">2.7.7.60</ecNumber>
    </recommendedName>
    <alternativeName>
        <fullName evidence="4">4-diphosphocytidyl-2C-methyl-D-erythritol synthase</fullName>
    </alternativeName>
    <alternativeName>
        <fullName evidence="4">MEP cytidylyltransferase</fullName>
        <shortName evidence="4">MCT</shortName>
    </alternativeName>
</protein>
<feature type="site" description="Positions MEP for the nucleophilic attack" evidence="4">
    <location>
        <position position="205"/>
    </location>
</feature>
<dbReference type="Gene3D" id="3.90.550.10">
    <property type="entry name" value="Spore Coat Polysaccharide Biosynthesis Protein SpsA, Chain A"/>
    <property type="match status" value="1"/>
</dbReference>
<organism evidence="5 6">
    <name type="scientific">Candidatus Faecivivens stercoripullorum</name>
    <dbReference type="NCBI Taxonomy" id="2840805"/>
    <lineage>
        <taxon>Bacteria</taxon>
        <taxon>Bacillati</taxon>
        <taxon>Bacillota</taxon>
        <taxon>Clostridia</taxon>
        <taxon>Eubacteriales</taxon>
        <taxon>Oscillospiraceae</taxon>
        <taxon>Oscillospiraceae incertae sedis</taxon>
        <taxon>Candidatus Faecivivens</taxon>
    </lineage>
</organism>
<dbReference type="CDD" id="cd02516">
    <property type="entry name" value="CDP-ME_synthetase"/>
    <property type="match status" value="1"/>
</dbReference>
<reference evidence="5" key="1">
    <citation type="submission" date="2020-10" db="EMBL/GenBank/DDBJ databases">
        <authorList>
            <person name="Gilroy R."/>
        </authorList>
    </citation>
    <scope>NUCLEOTIDE SEQUENCE</scope>
    <source>
        <strain evidence="5">ChiBcec7-5410</strain>
    </source>
</reference>
<comment type="caution">
    <text evidence="5">The sequence shown here is derived from an EMBL/GenBank/DDBJ whole genome shotgun (WGS) entry which is preliminary data.</text>
</comment>
<dbReference type="EMBL" id="DVLW01000083">
    <property type="protein sequence ID" value="HIT94134.1"/>
    <property type="molecule type" value="Genomic_DNA"/>
</dbReference>